<dbReference type="GO" id="GO:0000731">
    <property type="term" value="P:DNA synthesis involved in DNA repair"/>
    <property type="evidence" value="ECO:0007669"/>
    <property type="project" value="TreeGrafter"/>
</dbReference>
<dbReference type="AlphaFoldDB" id="X0V099"/>
<dbReference type="GO" id="GO:0005524">
    <property type="term" value="F:ATP binding"/>
    <property type="evidence" value="ECO:0007669"/>
    <property type="project" value="InterPro"/>
</dbReference>
<feature type="domain" description="ATPase AAA-type core" evidence="1">
    <location>
        <begin position="119"/>
        <end position="263"/>
    </location>
</feature>
<dbReference type="InterPro" id="IPR027417">
    <property type="entry name" value="P-loop_NTPase"/>
</dbReference>
<dbReference type="Pfam" id="PF13304">
    <property type="entry name" value="AAA_21"/>
    <property type="match status" value="1"/>
</dbReference>
<gene>
    <name evidence="2" type="ORF">S01H1_34595</name>
</gene>
<evidence type="ECO:0000313" key="2">
    <source>
        <dbReference type="EMBL" id="GAG04877.1"/>
    </source>
</evidence>
<dbReference type="SUPFAM" id="SSF52540">
    <property type="entry name" value="P-loop containing nucleoside triphosphate hydrolases"/>
    <property type="match status" value="1"/>
</dbReference>
<protein>
    <recommendedName>
        <fullName evidence="1">ATPase AAA-type core domain-containing protein</fullName>
    </recommendedName>
</protein>
<dbReference type="EMBL" id="BARS01021547">
    <property type="protein sequence ID" value="GAG04877.1"/>
    <property type="molecule type" value="Genomic_DNA"/>
</dbReference>
<dbReference type="GO" id="GO:0016887">
    <property type="term" value="F:ATP hydrolysis activity"/>
    <property type="evidence" value="ECO:0007669"/>
    <property type="project" value="InterPro"/>
</dbReference>
<dbReference type="Gene3D" id="3.40.50.300">
    <property type="entry name" value="P-loop containing nucleotide triphosphate hydrolases"/>
    <property type="match status" value="1"/>
</dbReference>
<dbReference type="InterPro" id="IPR003959">
    <property type="entry name" value="ATPase_AAA_core"/>
</dbReference>
<dbReference type="PANTHER" id="PTHR32182:SF22">
    <property type="entry name" value="ATP-DEPENDENT ENDONUCLEASE, OLD FAMILY-RELATED"/>
    <property type="match status" value="1"/>
</dbReference>
<dbReference type="PANTHER" id="PTHR32182">
    <property type="entry name" value="DNA REPLICATION AND REPAIR PROTEIN RECF"/>
    <property type="match status" value="1"/>
</dbReference>
<dbReference type="GO" id="GO:0006302">
    <property type="term" value="P:double-strand break repair"/>
    <property type="evidence" value="ECO:0007669"/>
    <property type="project" value="TreeGrafter"/>
</dbReference>
<proteinExistence type="predicted"/>
<feature type="non-terminal residue" evidence="2">
    <location>
        <position position="1"/>
    </location>
</feature>
<sequence>LQLSVAKSGGANALLYFGQKTTSEILVSLYFGQNGYIARLIPSVGDSLIFAEEQCWYRYSSSYVSPGPHKHPIRLGEGHKESRLGKEAREYPGKIADHVIGALKGWKIYHFHDTSDSAKVKQTGDIGDNATLRSDASNLAAFLYLLQKTQQDHYDRIVRTIRLAAPFFDDFYLRPSPFNPDKIQLEWREKGSDAYFKAHSLSDGTLRFVCLTTLLLQPNLPSTILIDEPELGLHPYAITLLASLLRSTATKTQVIVSTQSVPLVNQFEPEDI</sequence>
<organism evidence="2">
    <name type="scientific">marine sediment metagenome</name>
    <dbReference type="NCBI Taxonomy" id="412755"/>
    <lineage>
        <taxon>unclassified sequences</taxon>
        <taxon>metagenomes</taxon>
        <taxon>ecological metagenomes</taxon>
    </lineage>
</organism>
<comment type="caution">
    <text evidence="2">The sequence shown here is derived from an EMBL/GenBank/DDBJ whole genome shotgun (WGS) entry which is preliminary data.</text>
</comment>
<evidence type="ECO:0000259" key="1">
    <source>
        <dbReference type="Pfam" id="PF13304"/>
    </source>
</evidence>
<name>X0V099_9ZZZZ</name>
<reference evidence="2" key="1">
    <citation type="journal article" date="2014" name="Front. Microbiol.">
        <title>High frequency of phylogenetically diverse reductive dehalogenase-homologous genes in deep subseafloor sedimentary metagenomes.</title>
        <authorList>
            <person name="Kawai M."/>
            <person name="Futagami T."/>
            <person name="Toyoda A."/>
            <person name="Takaki Y."/>
            <person name="Nishi S."/>
            <person name="Hori S."/>
            <person name="Arai W."/>
            <person name="Tsubouchi T."/>
            <person name="Morono Y."/>
            <person name="Uchiyama I."/>
            <person name="Ito T."/>
            <person name="Fujiyama A."/>
            <person name="Inagaki F."/>
            <person name="Takami H."/>
        </authorList>
    </citation>
    <scope>NUCLEOTIDE SEQUENCE</scope>
    <source>
        <strain evidence="2">Expedition CK06-06</strain>
    </source>
</reference>
<accession>X0V099</accession>
<feature type="non-terminal residue" evidence="2">
    <location>
        <position position="272"/>
    </location>
</feature>